<dbReference type="InterPro" id="IPR005110">
    <property type="entry name" value="MoeA_linker/N"/>
</dbReference>
<keyword evidence="1" id="KW-0501">Molybdenum cofactor biosynthesis</keyword>
<reference evidence="3 4" key="1">
    <citation type="submission" date="2019-03" db="EMBL/GenBank/DDBJ databases">
        <title>Genomic Encyclopedia of Type Strains, Phase IV (KMG-IV): sequencing the most valuable type-strain genomes for metagenomic binning, comparative biology and taxonomic classification.</title>
        <authorList>
            <person name="Goeker M."/>
        </authorList>
    </citation>
    <scope>NUCLEOTIDE SEQUENCE [LARGE SCALE GENOMIC DNA]</scope>
    <source>
        <strain evidence="3 4">DSM 44684</strain>
    </source>
</reference>
<dbReference type="InterPro" id="IPR036135">
    <property type="entry name" value="MoeA_linker/N_sf"/>
</dbReference>
<keyword evidence="4" id="KW-1185">Reference proteome</keyword>
<keyword evidence="1" id="KW-0460">Magnesium</keyword>
<dbReference type="AlphaFoldDB" id="A0A4V2PAK1"/>
<keyword evidence="1" id="KW-0500">Molybdenum</keyword>
<comment type="cofactor">
    <cofactor evidence="1">
        <name>Mg(2+)</name>
        <dbReference type="ChEBI" id="CHEBI:18420"/>
    </cofactor>
</comment>
<evidence type="ECO:0000259" key="2">
    <source>
        <dbReference type="Pfam" id="PF03453"/>
    </source>
</evidence>
<comment type="function">
    <text evidence="1">Catalyzes the insertion of molybdate into adenylated molybdopterin with the concomitant release of AMP.</text>
</comment>
<protein>
    <recommendedName>
        <fullName evidence="1">Molybdopterin molybdenumtransferase</fullName>
        <ecNumber evidence="1">2.10.1.1</ecNumber>
    </recommendedName>
</protein>
<dbReference type="GO" id="GO:0005829">
    <property type="term" value="C:cytosol"/>
    <property type="evidence" value="ECO:0007669"/>
    <property type="project" value="TreeGrafter"/>
</dbReference>
<dbReference type="RefSeq" id="WP_165914867.1">
    <property type="nucleotide sequence ID" value="NZ_SMFR01000005.1"/>
</dbReference>
<dbReference type="Gene3D" id="2.170.190.11">
    <property type="entry name" value="Molybdopterin biosynthesis moea protein, domain 3"/>
    <property type="match status" value="1"/>
</dbReference>
<comment type="pathway">
    <text evidence="1">Cofactor biosynthesis; molybdopterin biosynthesis.</text>
</comment>
<comment type="caution">
    <text evidence="3">The sequence shown here is derived from an EMBL/GenBank/DDBJ whole genome shotgun (WGS) entry which is preliminary data.</text>
</comment>
<dbReference type="STRING" id="1210063.GCA_001612665_05349"/>
<name>A0A4V2PAK1_9NOCA</name>
<evidence type="ECO:0000256" key="1">
    <source>
        <dbReference type="RuleBase" id="RU365090"/>
    </source>
</evidence>
<evidence type="ECO:0000313" key="4">
    <source>
        <dbReference type="Proteomes" id="UP000294856"/>
    </source>
</evidence>
<comment type="catalytic activity">
    <reaction evidence="1">
        <text>adenylyl-molybdopterin + molybdate = Mo-molybdopterin + AMP + H(+)</text>
        <dbReference type="Rhea" id="RHEA:35047"/>
        <dbReference type="ChEBI" id="CHEBI:15378"/>
        <dbReference type="ChEBI" id="CHEBI:36264"/>
        <dbReference type="ChEBI" id="CHEBI:62727"/>
        <dbReference type="ChEBI" id="CHEBI:71302"/>
        <dbReference type="ChEBI" id="CHEBI:456215"/>
    </reaction>
</comment>
<dbReference type="Gene3D" id="3.90.105.10">
    <property type="entry name" value="Molybdopterin biosynthesis moea protein, domain 2"/>
    <property type="match status" value="1"/>
</dbReference>
<sequence>MTGGGLTGIVPGAAVDVPMAPPAPTAVYVSVVSLPRFLRRSLAPLAPTYRSLSDVVGATLARPLEATAAEPSMDAAALDGYAISGSGPWWTVRPERVHPTMAALGNGEAARITRGMPTPRGSTAVIRAEDVKFSRVAGRVVLTRTPHAPLRDDTRVRGEQWHAGTVLAAAGTRVGAAVVSIGSSADVAVGLVRGPVSADVLVTGRRFAAGAATSDTDAVTPVVSTFLAAGDIRCRKVWQIADGELLRAWFAMPTDAELVIVVGAIDEMRCLLTEIGAAIVVDGVMIRPGGEQLIARLPDGRTLIVVPANPFEAITALMVTGRCVVEALTDRTPSRLRGRLVDRSTPPGQTTDIVPVTQVDGGVWRATGAVGIPHLAHLVDAQALALLPPGSTRATLAELILLPR</sequence>
<gene>
    <name evidence="3" type="ORF">DFR71_5662</name>
</gene>
<dbReference type="UniPathway" id="UPA00344"/>
<feature type="domain" description="MoeA N-terminal and linker" evidence="2">
    <location>
        <begin position="47"/>
        <end position="181"/>
    </location>
</feature>
<dbReference type="Proteomes" id="UP000294856">
    <property type="component" value="Unassembled WGS sequence"/>
</dbReference>
<keyword evidence="1 3" id="KW-0808">Transferase</keyword>
<dbReference type="Gene3D" id="3.40.980.10">
    <property type="entry name" value="MoaB/Mog-like domain"/>
    <property type="match status" value="1"/>
</dbReference>
<organism evidence="3 4">
    <name type="scientific">Nocardia alba</name>
    <dbReference type="NCBI Taxonomy" id="225051"/>
    <lineage>
        <taxon>Bacteria</taxon>
        <taxon>Bacillati</taxon>
        <taxon>Actinomycetota</taxon>
        <taxon>Actinomycetes</taxon>
        <taxon>Mycobacteriales</taxon>
        <taxon>Nocardiaceae</taxon>
        <taxon>Nocardia</taxon>
    </lineage>
</organism>
<dbReference type="GO" id="GO:0061599">
    <property type="term" value="F:molybdopterin molybdotransferase activity"/>
    <property type="evidence" value="ECO:0007669"/>
    <property type="project" value="UniProtKB-UniRule"/>
</dbReference>
<dbReference type="PANTHER" id="PTHR10192">
    <property type="entry name" value="MOLYBDOPTERIN BIOSYNTHESIS PROTEIN"/>
    <property type="match status" value="1"/>
</dbReference>
<dbReference type="Pfam" id="PF03453">
    <property type="entry name" value="MoeA_N"/>
    <property type="match status" value="1"/>
</dbReference>
<proteinExistence type="inferred from homology"/>
<dbReference type="GO" id="GO:0006777">
    <property type="term" value="P:Mo-molybdopterin cofactor biosynthetic process"/>
    <property type="evidence" value="ECO:0007669"/>
    <property type="project" value="UniProtKB-UniRule"/>
</dbReference>
<dbReference type="SUPFAM" id="SSF63882">
    <property type="entry name" value="MoeA N-terminal region -like"/>
    <property type="match status" value="1"/>
</dbReference>
<dbReference type="InterPro" id="IPR038987">
    <property type="entry name" value="MoeA-like"/>
</dbReference>
<dbReference type="InterPro" id="IPR036425">
    <property type="entry name" value="MoaB/Mog-like_dom_sf"/>
</dbReference>
<dbReference type="PANTHER" id="PTHR10192:SF5">
    <property type="entry name" value="GEPHYRIN"/>
    <property type="match status" value="1"/>
</dbReference>
<keyword evidence="1" id="KW-0479">Metal-binding</keyword>
<evidence type="ECO:0000313" key="3">
    <source>
        <dbReference type="EMBL" id="TCJ93805.1"/>
    </source>
</evidence>
<comment type="similarity">
    <text evidence="1">Belongs to the MoeA family.</text>
</comment>
<dbReference type="GO" id="GO:0046872">
    <property type="term" value="F:metal ion binding"/>
    <property type="evidence" value="ECO:0007669"/>
    <property type="project" value="UniProtKB-UniRule"/>
</dbReference>
<dbReference type="EC" id="2.10.1.1" evidence="1"/>
<dbReference type="EMBL" id="SMFR01000005">
    <property type="protein sequence ID" value="TCJ93805.1"/>
    <property type="molecule type" value="Genomic_DNA"/>
</dbReference>
<accession>A0A4V2PAK1</accession>